<comment type="caution">
    <text evidence="1">The sequence shown here is derived from an EMBL/GenBank/DDBJ whole genome shotgun (WGS) entry which is preliminary data.</text>
</comment>
<name>A0ABR7YDF6_9SPHI</name>
<evidence type="ECO:0000313" key="1">
    <source>
        <dbReference type="EMBL" id="MBD1429342.1"/>
    </source>
</evidence>
<reference evidence="1 2" key="1">
    <citation type="submission" date="2020-08" db="EMBL/GenBank/DDBJ databases">
        <title>Sphingobacterium sp. DN04309 isolated from aquaculture water.</title>
        <authorList>
            <person name="Zhang M."/>
        </authorList>
    </citation>
    <scope>NUCLEOTIDE SEQUENCE [LARGE SCALE GENOMIC DNA]</scope>
    <source>
        <strain evidence="1 2">DN04309</strain>
    </source>
</reference>
<dbReference type="Proteomes" id="UP000651271">
    <property type="component" value="Unassembled WGS sequence"/>
</dbReference>
<gene>
    <name evidence="1" type="ORF">H8B04_07140</name>
</gene>
<keyword evidence="2" id="KW-1185">Reference proteome</keyword>
<accession>A0ABR7YDF6</accession>
<sequence length="105" mass="11946">MEQIKIDELYINSILVSAKTLDRNSKNGIDGEDPTQLFVLSVDGKTKTLLTPSSFYVQKWVVNKQSGTLTVTGFPDLNQNRKLDKSEFSQIEIYDLKTLKLIHKI</sequence>
<proteinExistence type="predicted"/>
<dbReference type="EMBL" id="JACOIJ010000010">
    <property type="protein sequence ID" value="MBD1429342.1"/>
    <property type="molecule type" value="Genomic_DNA"/>
</dbReference>
<evidence type="ECO:0008006" key="3">
    <source>
        <dbReference type="Google" id="ProtNLM"/>
    </source>
</evidence>
<protein>
    <recommendedName>
        <fullName evidence="3">Lipocalin-like domain-containing protein</fullName>
    </recommendedName>
</protein>
<dbReference type="RefSeq" id="WP_190301898.1">
    <property type="nucleotide sequence ID" value="NZ_JACOIJ010000010.1"/>
</dbReference>
<organism evidence="1 2">
    <name type="scientific">Sphingobacterium litopenaei</name>
    <dbReference type="NCBI Taxonomy" id="2763500"/>
    <lineage>
        <taxon>Bacteria</taxon>
        <taxon>Pseudomonadati</taxon>
        <taxon>Bacteroidota</taxon>
        <taxon>Sphingobacteriia</taxon>
        <taxon>Sphingobacteriales</taxon>
        <taxon>Sphingobacteriaceae</taxon>
        <taxon>Sphingobacterium</taxon>
    </lineage>
</organism>
<evidence type="ECO:0000313" key="2">
    <source>
        <dbReference type="Proteomes" id="UP000651271"/>
    </source>
</evidence>